<evidence type="ECO:0000313" key="1">
    <source>
        <dbReference type="EMBL" id="KKN83507.1"/>
    </source>
</evidence>
<accession>A0A0F9U826</accession>
<evidence type="ECO:0008006" key="2">
    <source>
        <dbReference type="Google" id="ProtNLM"/>
    </source>
</evidence>
<sequence length="129" mass="14868">MRQGVLSTGEDYPVKSQPYDREFIAGFNRVAERIYEWSARRGFWPDGDRNDGEALALIHSEVSEALECLRWGNPPDKNLGDFSGAEVQIADAVMRIMDLAHGRGWRVAEVIFEKLRFNESREYRNGKQF</sequence>
<organism evidence="1">
    <name type="scientific">marine sediment metagenome</name>
    <dbReference type="NCBI Taxonomy" id="412755"/>
    <lineage>
        <taxon>unclassified sequences</taxon>
        <taxon>metagenomes</taxon>
        <taxon>ecological metagenomes</taxon>
    </lineage>
</organism>
<name>A0A0F9U826_9ZZZZ</name>
<dbReference type="SUPFAM" id="SSF101386">
    <property type="entry name" value="all-alpha NTP pyrophosphatases"/>
    <property type="match status" value="1"/>
</dbReference>
<dbReference type="AlphaFoldDB" id="A0A0F9U826"/>
<comment type="caution">
    <text evidence="1">The sequence shown here is derived from an EMBL/GenBank/DDBJ whole genome shotgun (WGS) entry which is preliminary data.</text>
</comment>
<reference evidence="1" key="1">
    <citation type="journal article" date="2015" name="Nature">
        <title>Complex archaea that bridge the gap between prokaryotes and eukaryotes.</title>
        <authorList>
            <person name="Spang A."/>
            <person name="Saw J.H."/>
            <person name="Jorgensen S.L."/>
            <person name="Zaremba-Niedzwiedzka K."/>
            <person name="Martijn J."/>
            <person name="Lind A.E."/>
            <person name="van Eijk R."/>
            <person name="Schleper C."/>
            <person name="Guy L."/>
            <person name="Ettema T.J."/>
        </authorList>
    </citation>
    <scope>NUCLEOTIDE SEQUENCE</scope>
</reference>
<dbReference type="EMBL" id="LAZR01000183">
    <property type="protein sequence ID" value="KKN83507.1"/>
    <property type="molecule type" value="Genomic_DNA"/>
</dbReference>
<dbReference type="Gene3D" id="1.10.287.1080">
    <property type="entry name" value="MazG-like"/>
    <property type="match status" value="1"/>
</dbReference>
<protein>
    <recommendedName>
        <fullName evidence="2">NTP pyrophosphohydrolase MazG putative catalytic core domain-containing protein</fullName>
    </recommendedName>
</protein>
<proteinExistence type="predicted"/>
<dbReference type="CDD" id="cd11542">
    <property type="entry name" value="NTP-PPase_u5"/>
    <property type="match status" value="1"/>
</dbReference>
<gene>
    <name evidence="1" type="ORF">LCGC14_0297450</name>
</gene>